<dbReference type="InterPro" id="IPR014982">
    <property type="entry name" value="GSCFA"/>
</dbReference>
<accession>A0A947D8N5</accession>
<dbReference type="Pfam" id="PF08885">
    <property type="entry name" value="GSCFA"/>
    <property type="match status" value="1"/>
</dbReference>
<evidence type="ECO:0000313" key="2">
    <source>
        <dbReference type="EMBL" id="MBT9293160.1"/>
    </source>
</evidence>
<comment type="caution">
    <text evidence="2">The sequence shown here is derived from an EMBL/GenBank/DDBJ whole genome shotgun (WGS) entry which is preliminary data.</text>
</comment>
<gene>
    <name evidence="2" type="ORF">KL771_27115</name>
</gene>
<sequence length="332" mass="37229">MKSVANRHPLSILDWYEKKFEIADGPIAAAGSCFAQHIGRHLKTSGFSYVDTEPSPHWMPAEAAPKFGYGIYSARFGNIYSPRQLLQLMDRALGVRQDDEIWRFRGGYVDPLRPTIEPPLETPEQVDVSRRLHLKNVALMFRLAKTFIFTLGLTETWINKDTGTAYPLCPGTNGGEFNPHKHELVNFDHQQIVSDLDAFISKFRANRPDGQIILTVSPVALMATATGGNVVVSSSYSKAVLRAAAGHLAGKHEFVDYFPSYEIIASPPMRSMFFEPDMREVNPYGISHVMEQFFSQHRPSKAHGFALAKNEPKVCRADAICDEILLEIMETQ</sequence>
<evidence type="ECO:0000313" key="3">
    <source>
        <dbReference type="Proteomes" id="UP000766595"/>
    </source>
</evidence>
<feature type="domain" description="GSCFA" evidence="1">
    <location>
        <begin position="27"/>
        <end position="293"/>
    </location>
</feature>
<proteinExistence type="predicted"/>
<evidence type="ECO:0000259" key="1">
    <source>
        <dbReference type="Pfam" id="PF08885"/>
    </source>
</evidence>
<reference evidence="2 3" key="1">
    <citation type="submission" date="2021-06" db="EMBL/GenBank/DDBJ databases">
        <authorList>
            <person name="Grouzdev D.S."/>
            <person name="Koziaeva V."/>
        </authorList>
    </citation>
    <scope>NUCLEOTIDE SEQUENCE [LARGE SCALE GENOMIC DNA]</scope>
    <source>
        <strain evidence="2 3">22</strain>
    </source>
</reference>
<keyword evidence="3" id="KW-1185">Reference proteome</keyword>
<dbReference type="RefSeq" id="WP_261971659.1">
    <property type="nucleotide sequence ID" value="NZ_JAHHZF010000022.1"/>
</dbReference>
<name>A0A947D8N5_9HYPH</name>
<protein>
    <submittedName>
        <fullName evidence="2">GSCFA domain-containing protein</fullName>
    </submittedName>
</protein>
<dbReference type="EMBL" id="JAHHZF010000022">
    <property type="protein sequence ID" value="MBT9293160.1"/>
    <property type="molecule type" value="Genomic_DNA"/>
</dbReference>
<organism evidence="2 3">
    <name type="scientific">Prosthecodimorpha staleyi</name>
    <dbReference type="NCBI Taxonomy" id="2840188"/>
    <lineage>
        <taxon>Bacteria</taxon>
        <taxon>Pseudomonadati</taxon>
        <taxon>Pseudomonadota</taxon>
        <taxon>Alphaproteobacteria</taxon>
        <taxon>Hyphomicrobiales</taxon>
        <taxon>Ancalomicrobiaceae</taxon>
        <taxon>Prosthecodimorpha</taxon>
    </lineage>
</organism>
<dbReference type="AlphaFoldDB" id="A0A947D8N5"/>
<dbReference type="Proteomes" id="UP000766595">
    <property type="component" value="Unassembled WGS sequence"/>
</dbReference>